<feature type="compositionally biased region" description="Acidic residues" evidence="1">
    <location>
        <begin position="240"/>
        <end position="264"/>
    </location>
</feature>
<evidence type="ECO:0000259" key="2">
    <source>
        <dbReference type="Pfam" id="PF20149"/>
    </source>
</evidence>
<evidence type="ECO:0000256" key="1">
    <source>
        <dbReference type="SAM" id="MobiDB-lite"/>
    </source>
</evidence>
<dbReference type="EMBL" id="JBANRG010000064">
    <property type="protein sequence ID" value="KAK7441179.1"/>
    <property type="molecule type" value="Genomic_DNA"/>
</dbReference>
<feature type="region of interest" description="Disordered" evidence="1">
    <location>
        <begin position="240"/>
        <end position="331"/>
    </location>
</feature>
<feature type="region of interest" description="Disordered" evidence="1">
    <location>
        <begin position="124"/>
        <end position="160"/>
    </location>
</feature>
<gene>
    <name evidence="3" type="ORF">VKT23_016660</name>
</gene>
<organism evidence="3 4">
    <name type="scientific">Marasmiellus scandens</name>
    <dbReference type="NCBI Taxonomy" id="2682957"/>
    <lineage>
        <taxon>Eukaryota</taxon>
        <taxon>Fungi</taxon>
        <taxon>Dikarya</taxon>
        <taxon>Basidiomycota</taxon>
        <taxon>Agaricomycotina</taxon>
        <taxon>Agaricomycetes</taxon>
        <taxon>Agaricomycetidae</taxon>
        <taxon>Agaricales</taxon>
        <taxon>Marasmiineae</taxon>
        <taxon>Omphalotaceae</taxon>
        <taxon>Marasmiellus</taxon>
    </lineage>
</organism>
<evidence type="ECO:0000313" key="4">
    <source>
        <dbReference type="Proteomes" id="UP001498398"/>
    </source>
</evidence>
<accession>A0ABR1IU45</accession>
<protein>
    <recommendedName>
        <fullName evidence="2">DUF6532 domain-containing protein</fullName>
    </recommendedName>
</protein>
<keyword evidence="4" id="KW-1185">Reference proteome</keyword>
<feature type="compositionally biased region" description="Acidic residues" evidence="1">
    <location>
        <begin position="208"/>
        <end position="225"/>
    </location>
</feature>
<dbReference type="Pfam" id="PF20149">
    <property type="entry name" value="DUF6532"/>
    <property type="match status" value="1"/>
</dbReference>
<dbReference type="Proteomes" id="UP001498398">
    <property type="component" value="Unassembled WGS sequence"/>
</dbReference>
<feature type="compositionally biased region" description="Basic and acidic residues" evidence="1">
    <location>
        <begin position="276"/>
        <end position="288"/>
    </location>
</feature>
<evidence type="ECO:0000313" key="3">
    <source>
        <dbReference type="EMBL" id="KAK7441179.1"/>
    </source>
</evidence>
<comment type="caution">
    <text evidence="3">The sequence shown here is derived from an EMBL/GenBank/DDBJ whole genome shotgun (WGS) entry which is preliminary data.</text>
</comment>
<dbReference type="InterPro" id="IPR045341">
    <property type="entry name" value="DUF6532"/>
</dbReference>
<proteinExistence type="predicted"/>
<feature type="domain" description="DUF6532" evidence="2">
    <location>
        <begin position="457"/>
        <end position="583"/>
    </location>
</feature>
<feature type="region of interest" description="Disordered" evidence="1">
    <location>
        <begin position="205"/>
        <end position="225"/>
    </location>
</feature>
<feature type="region of interest" description="Disordered" evidence="1">
    <location>
        <begin position="1"/>
        <end position="75"/>
    </location>
</feature>
<reference evidence="3 4" key="1">
    <citation type="submission" date="2024-01" db="EMBL/GenBank/DDBJ databases">
        <title>A draft genome for the cacao thread blight pathogen Marasmiellus scandens.</title>
        <authorList>
            <person name="Baruah I.K."/>
            <person name="Leung J."/>
            <person name="Bukari Y."/>
            <person name="Amoako-Attah I."/>
            <person name="Meinhardt L.W."/>
            <person name="Bailey B.A."/>
            <person name="Cohen S.P."/>
        </authorList>
    </citation>
    <scope>NUCLEOTIDE SEQUENCE [LARGE SCALE GENOMIC DNA]</scope>
    <source>
        <strain evidence="3 4">GH-19</strain>
    </source>
</reference>
<sequence length="664" mass="72641">MSQTSEGMKTRGAKVNIDPSLLSKTQVERRIEREAKNAEKEASKKKKAEAAMMKKEQRREAEERIAAAEDAQAQKRVSMFSVRPDITANLTATVTTAHGATRGHGGARSHGVAATATVPAAPAIRGKASGRGGGRGRVRGRGRGGIVPGPNGNAVDAGEEERQVSPVYGNVEITVANEEHVSLGSNVDSSEDGAAVFSDVEIPPVTDLDTESEGPVEGDVTMDDGEGDIDESSAMLFEDYSDNDGEYCGDEEDYEEEEEEMEIEAEAKPKKKQPKSKADPRALREDITAARAVKPIPLVQPLKNAPAKRRGSAVESQPLKKRPKAKLGGLDDDWKQVYGSMKPTVSSSSVVSTGAESSDVLITTGQFDRDESPEALQGSRQAKEISSANSNGIVLAKANVAEIDKKDREKTKGFRTVTSSKDLPSPDFDKTLEAVWNRWFSHLPPNYQDEHGAIKKRVDHPAIRKVAISALSSYRSDLAKKALAYVEEKMFYDLSEDADVEEVKSWVEGELLGMAILYEFPGETPNQHRGLFKSKVVSQTLAWHLIKIRDSPRHQYYGYPVGTLALVAAAIKRALNVWKEGYKLLPEKSESDIKQAARNGPHSFSQTNWGGTVRHYYDLYTSKLAESKLDEIAGRAEEYLPEKIKQLHQPAVGIDENDILQLSD</sequence>
<feature type="compositionally biased region" description="Basic and acidic residues" evidence="1">
    <location>
        <begin position="26"/>
        <end position="67"/>
    </location>
</feature>
<name>A0ABR1IU45_9AGAR</name>